<dbReference type="STRING" id="502025.Hoch_4769"/>
<evidence type="ECO:0000256" key="1">
    <source>
        <dbReference type="ARBA" id="ARBA00022714"/>
    </source>
</evidence>
<dbReference type="Proteomes" id="UP000001880">
    <property type="component" value="Chromosome"/>
</dbReference>
<dbReference type="SUPFAM" id="SSF55961">
    <property type="entry name" value="Bet v1-like"/>
    <property type="match status" value="1"/>
</dbReference>
<dbReference type="Pfam" id="PF19112">
    <property type="entry name" value="VanA_C"/>
    <property type="match status" value="1"/>
</dbReference>
<evidence type="ECO:0000256" key="2">
    <source>
        <dbReference type="ARBA" id="ARBA00022723"/>
    </source>
</evidence>
<proteinExistence type="predicted"/>
<organism evidence="7 8">
    <name type="scientific">Haliangium ochraceum (strain DSM 14365 / JCM 11303 / SMP-2)</name>
    <dbReference type="NCBI Taxonomy" id="502025"/>
    <lineage>
        <taxon>Bacteria</taxon>
        <taxon>Pseudomonadati</taxon>
        <taxon>Myxococcota</taxon>
        <taxon>Polyangia</taxon>
        <taxon>Haliangiales</taxon>
        <taxon>Kofleriaceae</taxon>
        <taxon>Haliangium</taxon>
    </lineage>
</organism>
<dbReference type="PROSITE" id="PS51296">
    <property type="entry name" value="RIESKE"/>
    <property type="match status" value="1"/>
</dbReference>
<dbReference type="GO" id="GO:0016491">
    <property type="term" value="F:oxidoreductase activity"/>
    <property type="evidence" value="ECO:0007669"/>
    <property type="project" value="UniProtKB-KW"/>
</dbReference>
<dbReference type="InterPro" id="IPR017941">
    <property type="entry name" value="Rieske_2Fe-2S"/>
</dbReference>
<keyword evidence="8" id="KW-1185">Reference proteome</keyword>
<gene>
    <name evidence="7" type="ordered locus">Hoch_4769</name>
</gene>
<sequence>MCDATIIAAERLRRPKTMRSGAGLLKNYWYVACLAEELGRKKPLARTIMEERLVLWRDADGRAVAMLDRCLHRNAPLSEGDLFDGCIGCPYHGWTYDRDGACVNVPSAGPEGAPVALRIETFPVRERDGLVWVWMGGDVAPEREPFAMPFYDTPGWRRYYMVTAFDNDVTSLVENFMDVPHTVFVHRGWFRSRSRRAVDMRVERTADSVLVSYEQPDDQIGFTRLLLNPKGLPMTHTDRFYMPNITRVDYLWGEAETGFVITSQCTPVDAGRSMVYTLISYKLPISAPLLTPVLQPLLRRYTRAVIEQDVDIMRVHGSVLRHYGERAYASTPADYHHVFIESLRDHAAAGGRGEAPAPAREEVRFWI</sequence>
<feature type="domain" description="Rieske" evidence="6">
    <location>
        <begin position="29"/>
        <end position="133"/>
    </location>
</feature>
<dbReference type="InterPro" id="IPR044043">
    <property type="entry name" value="VanA_C_cat"/>
</dbReference>
<dbReference type="GO" id="GO:0046872">
    <property type="term" value="F:metal ion binding"/>
    <property type="evidence" value="ECO:0007669"/>
    <property type="project" value="UniProtKB-KW"/>
</dbReference>
<evidence type="ECO:0000256" key="3">
    <source>
        <dbReference type="ARBA" id="ARBA00023002"/>
    </source>
</evidence>
<dbReference type="AlphaFoldDB" id="D0LSN7"/>
<evidence type="ECO:0000313" key="8">
    <source>
        <dbReference type="Proteomes" id="UP000001880"/>
    </source>
</evidence>
<keyword evidence="3" id="KW-0560">Oxidoreductase</keyword>
<keyword evidence="1" id="KW-0001">2Fe-2S</keyword>
<dbReference type="KEGG" id="hoh:Hoch_4769"/>
<evidence type="ECO:0000256" key="5">
    <source>
        <dbReference type="ARBA" id="ARBA00023014"/>
    </source>
</evidence>
<dbReference type="Pfam" id="PF00355">
    <property type="entry name" value="Rieske"/>
    <property type="match status" value="1"/>
</dbReference>
<dbReference type="SUPFAM" id="SSF50022">
    <property type="entry name" value="ISP domain"/>
    <property type="match status" value="1"/>
</dbReference>
<dbReference type="InterPro" id="IPR036922">
    <property type="entry name" value="Rieske_2Fe-2S_sf"/>
</dbReference>
<dbReference type="PANTHER" id="PTHR21266">
    <property type="entry name" value="IRON-SULFUR DOMAIN CONTAINING PROTEIN"/>
    <property type="match status" value="1"/>
</dbReference>
<dbReference type="eggNOG" id="COG4638">
    <property type="taxonomic scope" value="Bacteria"/>
</dbReference>
<dbReference type="RefSeq" id="WP_012829857.1">
    <property type="nucleotide sequence ID" value="NC_013440.1"/>
</dbReference>
<evidence type="ECO:0000313" key="7">
    <source>
        <dbReference type="EMBL" id="ACY17259.1"/>
    </source>
</evidence>
<dbReference type="InterPro" id="IPR050584">
    <property type="entry name" value="Cholesterol_7-desaturase"/>
</dbReference>
<evidence type="ECO:0000256" key="4">
    <source>
        <dbReference type="ARBA" id="ARBA00023004"/>
    </source>
</evidence>
<keyword evidence="5" id="KW-0411">Iron-sulfur</keyword>
<dbReference type="EMBL" id="CP001804">
    <property type="protein sequence ID" value="ACY17259.1"/>
    <property type="molecule type" value="Genomic_DNA"/>
</dbReference>
<dbReference type="GO" id="GO:0051537">
    <property type="term" value="F:2 iron, 2 sulfur cluster binding"/>
    <property type="evidence" value="ECO:0007669"/>
    <property type="project" value="UniProtKB-KW"/>
</dbReference>
<dbReference type="Gene3D" id="3.90.380.10">
    <property type="entry name" value="Naphthalene 1,2-dioxygenase Alpha Subunit, Chain A, domain 1"/>
    <property type="match status" value="1"/>
</dbReference>
<dbReference type="PANTHER" id="PTHR21266:SF60">
    <property type="entry name" value="3-KETOSTEROID-9-ALPHA-MONOOXYGENASE, OXYGENASE COMPONENT"/>
    <property type="match status" value="1"/>
</dbReference>
<evidence type="ECO:0000259" key="6">
    <source>
        <dbReference type="PROSITE" id="PS51296"/>
    </source>
</evidence>
<keyword evidence="4" id="KW-0408">Iron</keyword>
<dbReference type="HOGENOM" id="CLU_039484_1_0_7"/>
<reference evidence="7 8" key="1">
    <citation type="journal article" date="2010" name="Stand. Genomic Sci.">
        <title>Complete genome sequence of Haliangium ochraceum type strain (SMP-2).</title>
        <authorList>
            <consortium name="US DOE Joint Genome Institute (JGI-PGF)"/>
            <person name="Ivanova N."/>
            <person name="Daum C."/>
            <person name="Lang E."/>
            <person name="Abt B."/>
            <person name="Kopitz M."/>
            <person name="Saunders E."/>
            <person name="Lapidus A."/>
            <person name="Lucas S."/>
            <person name="Glavina Del Rio T."/>
            <person name="Nolan M."/>
            <person name="Tice H."/>
            <person name="Copeland A."/>
            <person name="Cheng J.F."/>
            <person name="Chen F."/>
            <person name="Bruce D."/>
            <person name="Goodwin L."/>
            <person name="Pitluck S."/>
            <person name="Mavromatis K."/>
            <person name="Pati A."/>
            <person name="Mikhailova N."/>
            <person name="Chen A."/>
            <person name="Palaniappan K."/>
            <person name="Land M."/>
            <person name="Hauser L."/>
            <person name="Chang Y.J."/>
            <person name="Jeffries C.D."/>
            <person name="Detter J.C."/>
            <person name="Brettin T."/>
            <person name="Rohde M."/>
            <person name="Goker M."/>
            <person name="Bristow J."/>
            <person name="Markowitz V."/>
            <person name="Eisen J.A."/>
            <person name="Hugenholtz P."/>
            <person name="Kyrpides N.C."/>
            <person name="Klenk H.P."/>
        </authorList>
    </citation>
    <scope>NUCLEOTIDE SEQUENCE [LARGE SCALE GENOMIC DNA]</scope>
    <source>
        <strain evidence="8">DSM 14365 / CIP 107738 / JCM 11303 / AJ 13395 / SMP-2</strain>
    </source>
</reference>
<name>D0LSN7_HALO1</name>
<dbReference type="Gene3D" id="2.102.10.10">
    <property type="entry name" value="Rieske [2Fe-2S] iron-sulphur domain"/>
    <property type="match status" value="1"/>
</dbReference>
<protein>
    <submittedName>
        <fullName evidence="7">Rieske (2Fe-2S) iron-sulphur domain protein</fullName>
    </submittedName>
</protein>
<accession>D0LSN7</accession>
<keyword evidence="2" id="KW-0479">Metal-binding</keyword>